<keyword evidence="2" id="KW-1185">Reference proteome</keyword>
<sequence length="76" mass="8890">TQFTSKFWKYLKKGVGTKVKLSTSFHPQTNSYHFSIDMDPFKALYVRRCRSPIGWFEAGEVTLLRPELVHEAIQKI</sequence>
<reference evidence="1" key="1">
    <citation type="submission" date="2023-08" db="EMBL/GenBank/DDBJ databases">
        <title>A de novo genome assembly of Solanum verrucosum Schlechtendal, a Mexican diploid species geographically isolated from the other diploid A-genome species in potato relatives.</title>
        <authorList>
            <person name="Hosaka K."/>
        </authorList>
    </citation>
    <scope>NUCLEOTIDE SEQUENCE</scope>
    <source>
        <tissue evidence="1">Young leaves</tissue>
    </source>
</reference>
<protein>
    <submittedName>
        <fullName evidence="1">Uncharacterized protein</fullName>
    </submittedName>
</protein>
<evidence type="ECO:0000313" key="2">
    <source>
        <dbReference type="Proteomes" id="UP001234989"/>
    </source>
</evidence>
<evidence type="ECO:0000313" key="1">
    <source>
        <dbReference type="EMBL" id="WMV49967.1"/>
    </source>
</evidence>
<gene>
    <name evidence="1" type="ORF">MTR67_043352</name>
</gene>
<name>A0AAF0ZS05_SOLVR</name>
<accession>A0AAF0ZS05</accession>
<feature type="non-terminal residue" evidence="1">
    <location>
        <position position="1"/>
    </location>
</feature>
<proteinExistence type="predicted"/>
<dbReference type="AlphaFoldDB" id="A0AAF0ZS05"/>
<dbReference type="EMBL" id="CP133621">
    <property type="protein sequence ID" value="WMV49967.1"/>
    <property type="molecule type" value="Genomic_DNA"/>
</dbReference>
<dbReference type="Proteomes" id="UP001234989">
    <property type="component" value="Chromosome 10"/>
</dbReference>
<organism evidence="1 2">
    <name type="scientific">Solanum verrucosum</name>
    <dbReference type="NCBI Taxonomy" id="315347"/>
    <lineage>
        <taxon>Eukaryota</taxon>
        <taxon>Viridiplantae</taxon>
        <taxon>Streptophyta</taxon>
        <taxon>Embryophyta</taxon>
        <taxon>Tracheophyta</taxon>
        <taxon>Spermatophyta</taxon>
        <taxon>Magnoliopsida</taxon>
        <taxon>eudicotyledons</taxon>
        <taxon>Gunneridae</taxon>
        <taxon>Pentapetalae</taxon>
        <taxon>asterids</taxon>
        <taxon>lamiids</taxon>
        <taxon>Solanales</taxon>
        <taxon>Solanaceae</taxon>
        <taxon>Solanoideae</taxon>
        <taxon>Solaneae</taxon>
        <taxon>Solanum</taxon>
    </lineage>
</organism>